<feature type="region of interest" description="Disordered" evidence="1">
    <location>
        <begin position="1"/>
        <end position="25"/>
    </location>
</feature>
<reference evidence="2 3" key="1">
    <citation type="submission" date="2015-11" db="EMBL/GenBank/DDBJ databases">
        <title>Draft Genome Sequence of the Strain BR 10423 (Rhizobium sp.) isolated from nodules of Mimosa pudica.</title>
        <authorList>
            <person name="Barauna A.C."/>
            <person name="Zilli J.E."/>
            <person name="Simoes-Araujo J.L."/>
            <person name="Reis V.M."/>
            <person name="James E.K."/>
            <person name="Reis F.B.Jr."/>
            <person name="Rouws L.F."/>
            <person name="Passos S.R."/>
            <person name="Gois S.R."/>
        </authorList>
    </citation>
    <scope>NUCLEOTIDE SEQUENCE [LARGE SCALE GENOMIC DNA]</scope>
    <source>
        <strain evidence="2 3">BR10423</strain>
    </source>
</reference>
<dbReference type="EMBL" id="LNCD01000001">
    <property type="protein sequence ID" value="KWV60263.1"/>
    <property type="molecule type" value="Genomic_DNA"/>
</dbReference>
<feature type="compositionally biased region" description="Polar residues" evidence="1">
    <location>
        <begin position="16"/>
        <end position="25"/>
    </location>
</feature>
<sequence>MPRKDWKNRRPHTRHQPVSGTLQTTEDQPAKLVRINLAGARIKVGLVFGSGCTGSSALLDLYDERLLLWSHGSFHFFSVEPA</sequence>
<comment type="caution">
    <text evidence="2">The sequence shown here is derived from an EMBL/GenBank/DDBJ whole genome shotgun (WGS) entry which is preliminary data.</text>
</comment>
<name>A0A109K438_9HYPH</name>
<protein>
    <submittedName>
        <fullName evidence="2">Uncharacterized protein</fullName>
    </submittedName>
</protein>
<gene>
    <name evidence="2" type="ORF">AS026_00200</name>
</gene>
<evidence type="ECO:0000313" key="3">
    <source>
        <dbReference type="Proteomes" id="UP000068164"/>
    </source>
</evidence>
<proteinExistence type="predicted"/>
<feature type="compositionally biased region" description="Basic residues" evidence="1">
    <location>
        <begin position="1"/>
        <end position="15"/>
    </location>
</feature>
<dbReference type="Proteomes" id="UP000068164">
    <property type="component" value="Unassembled WGS sequence"/>
</dbReference>
<accession>A0A109K438</accession>
<evidence type="ECO:0000256" key="1">
    <source>
        <dbReference type="SAM" id="MobiDB-lite"/>
    </source>
</evidence>
<dbReference type="AlphaFoldDB" id="A0A109K438"/>
<organism evidence="2 3">
    <name type="scientific">Rhizobium altiplani</name>
    <dbReference type="NCBI Taxonomy" id="1864509"/>
    <lineage>
        <taxon>Bacteria</taxon>
        <taxon>Pseudomonadati</taxon>
        <taxon>Pseudomonadota</taxon>
        <taxon>Alphaproteobacteria</taxon>
        <taxon>Hyphomicrobiales</taxon>
        <taxon>Rhizobiaceae</taxon>
        <taxon>Rhizobium/Agrobacterium group</taxon>
        <taxon>Rhizobium</taxon>
    </lineage>
</organism>
<evidence type="ECO:0000313" key="2">
    <source>
        <dbReference type="EMBL" id="KWV60263.1"/>
    </source>
</evidence>
<keyword evidence="3" id="KW-1185">Reference proteome</keyword>